<dbReference type="AlphaFoldDB" id="A0AAD7EFL1"/>
<evidence type="ECO:0000256" key="1">
    <source>
        <dbReference type="SAM" id="MobiDB-lite"/>
    </source>
</evidence>
<reference evidence="2" key="1">
    <citation type="submission" date="2023-03" db="EMBL/GenBank/DDBJ databases">
        <title>Massive genome expansion in bonnet fungi (Mycena s.s.) driven by repeated elements and novel gene families across ecological guilds.</title>
        <authorList>
            <consortium name="Lawrence Berkeley National Laboratory"/>
            <person name="Harder C.B."/>
            <person name="Miyauchi S."/>
            <person name="Viragh M."/>
            <person name="Kuo A."/>
            <person name="Thoen E."/>
            <person name="Andreopoulos B."/>
            <person name="Lu D."/>
            <person name="Skrede I."/>
            <person name="Drula E."/>
            <person name="Henrissat B."/>
            <person name="Morin E."/>
            <person name="Kohler A."/>
            <person name="Barry K."/>
            <person name="LaButti K."/>
            <person name="Morin E."/>
            <person name="Salamov A."/>
            <person name="Lipzen A."/>
            <person name="Mereny Z."/>
            <person name="Hegedus B."/>
            <person name="Baldrian P."/>
            <person name="Stursova M."/>
            <person name="Weitz H."/>
            <person name="Taylor A."/>
            <person name="Grigoriev I.V."/>
            <person name="Nagy L.G."/>
            <person name="Martin F."/>
            <person name="Kauserud H."/>
        </authorList>
    </citation>
    <scope>NUCLEOTIDE SEQUENCE</scope>
    <source>
        <strain evidence="2">CBHHK002</strain>
    </source>
</reference>
<accession>A0AAD7EFL1</accession>
<feature type="compositionally biased region" description="Basic and acidic residues" evidence="1">
    <location>
        <begin position="220"/>
        <end position="231"/>
    </location>
</feature>
<feature type="region of interest" description="Disordered" evidence="1">
    <location>
        <begin position="174"/>
        <end position="201"/>
    </location>
</feature>
<sequence length="240" mass="25811">MKRFTYARKGQPPLPYLNAKSRILSPDDWMTIAELVNPGAIVPEQSQLFADGELLGNVIIDCGDNVNRYCSRADFQLIQNALSGTGVDYTIEFVLDEVPNVAGEIGVAHDVPPKPARKTKAAAKSVKGEGKAKAVEEVTEPAEKPGTKVKKVIPAPSKAVAPPPTARPRSISIAAKAGPSTQPAAILPSRQKRGLATAPRRETLNSVIADAECVGQKRQRFTEHDAKEPPAQKKRALRKP</sequence>
<organism evidence="2 3">
    <name type="scientific">Mycena albidolilacea</name>
    <dbReference type="NCBI Taxonomy" id="1033008"/>
    <lineage>
        <taxon>Eukaryota</taxon>
        <taxon>Fungi</taxon>
        <taxon>Dikarya</taxon>
        <taxon>Basidiomycota</taxon>
        <taxon>Agaricomycotina</taxon>
        <taxon>Agaricomycetes</taxon>
        <taxon>Agaricomycetidae</taxon>
        <taxon>Agaricales</taxon>
        <taxon>Marasmiineae</taxon>
        <taxon>Mycenaceae</taxon>
        <taxon>Mycena</taxon>
    </lineage>
</organism>
<feature type="region of interest" description="Disordered" evidence="1">
    <location>
        <begin position="216"/>
        <end position="240"/>
    </location>
</feature>
<evidence type="ECO:0000313" key="2">
    <source>
        <dbReference type="EMBL" id="KAJ7319087.1"/>
    </source>
</evidence>
<dbReference type="Proteomes" id="UP001218218">
    <property type="component" value="Unassembled WGS sequence"/>
</dbReference>
<name>A0AAD7EFL1_9AGAR</name>
<comment type="caution">
    <text evidence="2">The sequence shown here is derived from an EMBL/GenBank/DDBJ whole genome shotgun (WGS) entry which is preliminary data.</text>
</comment>
<dbReference type="EMBL" id="JARIHO010000055">
    <property type="protein sequence ID" value="KAJ7319087.1"/>
    <property type="molecule type" value="Genomic_DNA"/>
</dbReference>
<feature type="region of interest" description="Disordered" evidence="1">
    <location>
        <begin position="112"/>
        <end position="147"/>
    </location>
</feature>
<evidence type="ECO:0000313" key="3">
    <source>
        <dbReference type="Proteomes" id="UP001218218"/>
    </source>
</evidence>
<gene>
    <name evidence="2" type="ORF">DFH08DRAFT_891495</name>
</gene>
<proteinExistence type="predicted"/>
<feature type="compositionally biased region" description="Basic and acidic residues" evidence="1">
    <location>
        <begin position="126"/>
        <end position="146"/>
    </location>
</feature>
<protein>
    <submittedName>
        <fullName evidence="2">Uncharacterized protein</fullName>
    </submittedName>
</protein>
<keyword evidence="3" id="KW-1185">Reference proteome</keyword>